<gene>
    <name evidence="2" type="ORF">BES08_29430</name>
</gene>
<dbReference type="Pfam" id="PF10502">
    <property type="entry name" value="Peptidase_S26"/>
    <property type="match status" value="1"/>
</dbReference>
<dbReference type="SUPFAM" id="SSF51306">
    <property type="entry name" value="LexA/Signal peptidase"/>
    <property type="match status" value="1"/>
</dbReference>
<evidence type="ECO:0000313" key="2">
    <source>
        <dbReference type="EMBL" id="AOR80911.1"/>
    </source>
</evidence>
<dbReference type="KEGG" id="nre:BES08_29430"/>
<dbReference type="OrthoDB" id="7475540at2"/>
<proteinExistence type="predicted"/>
<dbReference type="GO" id="GO:0004252">
    <property type="term" value="F:serine-type endopeptidase activity"/>
    <property type="evidence" value="ECO:0007669"/>
    <property type="project" value="InterPro"/>
</dbReference>
<reference evidence="3" key="1">
    <citation type="journal article" date="2017" name="J. Biotechnol.">
        <title>Complete genome sequence of Novosphingobium resinovorum SA1, a versatile xenobiotic-degrading bacterium capable of utilizing sulfanilic acid.</title>
        <authorList>
            <person name="Hegedus B."/>
            <person name="Kos P.B."/>
            <person name="Balint B."/>
            <person name="Maroti G."/>
            <person name="Gan H.M."/>
            <person name="Perei K."/>
            <person name="Rakhely G."/>
        </authorList>
    </citation>
    <scope>NUCLEOTIDE SEQUENCE [LARGE SCALE GENOMIC DNA]</scope>
    <source>
        <strain evidence="3">SA1</strain>
    </source>
</reference>
<dbReference type="GO" id="GO:0006465">
    <property type="term" value="P:signal peptide processing"/>
    <property type="evidence" value="ECO:0007669"/>
    <property type="project" value="InterPro"/>
</dbReference>
<geneLocation type="plasmid" evidence="2 3">
    <name>pSA2</name>
</geneLocation>
<name>A0A1D8AFS2_9SPHN</name>
<dbReference type="Gene3D" id="2.10.109.10">
    <property type="entry name" value="Umud Fragment, subunit A"/>
    <property type="match status" value="1"/>
</dbReference>
<protein>
    <submittedName>
        <fullName evidence="2">Peptidase</fullName>
    </submittedName>
</protein>
<organism evidence="2 3">
    <name type="scientific">Novosphingobium resinovorum</name>
    <dbReference type="NCBI Taxonomy" id="158500"/>
    <lineage>
        <taxon>Bacteria</taxon>
        <taxon>Pseudomonadati</taxon>
        <taxon>Pseudomonadota</taxon>
        <taxon>Alphaproteobacteria</taxon>
        <taxon>Sphingomonadales</taxon>
        <taxon>Sphingomonadaceae</taxon>
        <taxon>Novosphingobium</taxon>
    </lineage>
</organism>
<dbReference type="RefSeq" id="WP_069710157.1">
    <property type="nucleotide sequence ID" value="NZ_CP017077.1"/>
</dbReference>
<dbReference type="Proteomes" id="UP000094626">
    <property type="component" value="Plasmid pSA2"/>
</dbReference>
<sequence length="191" mass="20704">MLRLALIGGRLAASQLACCARQAATALGEKPGRLMLAQALVLPTALATWWAIPQVTWVMSPSIDAWAVRARPGTIRRGDLVSFMLSHPLAGPLPVSVTKYALCMPGDRLVMIERPSATTGARYGRFYCNGSLIAVSKPHGRAGQRLTSYRPADGVVPEGTIFVGSRHADGFDSRYYGPVLIERLTRMERVL</sequence>
<dbReference type="AlphaFoldDB" id="A0A1D8AFS2"/>
<evidence type="ECO:0000259" key="1">
    <source>
        <dbReference type="Pfam" id="PF10502"/>
    </source>
</evidence>
<dbReference type="InterPro" id="IPR019533">
    <property type="entry name" value="Peptidase_S26"/>
</dbReference>
<feature type="domain" description="Peptidase S26" evidence="1">
    <location>
        <begin position="42"/>
        <end position="183"/>
    </location>
</feature>
<evidence type="ECO:0000313" key="3">
    <source>
        <dbReference type="Proteomes" id="UP000094626"/>
    </source>
</evidence>
<dbReference type="EMBL" id="CP017077">
    <property type="protein sequence ID" value="AOR80911.1"/>
    <property type="molecule type" value="Genomic_DNA"/>
</dbReference>
<accession>A0A1D8AFS2</accession>
<keyword evidence="3" id="KW-1185">Reference proteome</keyword>
<keyword evidence="2" id="KW-0614">Plasmid</keyword>
<dbReference type="InterPro" id="IPR036286">
    <property type="entry name" value="LexA/Signal_pep-like_sf"/>
</dbReference>